<proteinExistence type="predicted"/>
<sequence length="86" mass="9132">MSGLLRLSFAISCKPCVATLTVTIVNLVSACPLQGISVHEIRRAIVELAAGSPLDKAGMRCTCSNVRHLTIVQNSELVFASFKTGD</sequence>
<keyword evidence="3" id="KW-1185">Reference proteome</keyword>
<evidence type="ECO:0000313" key="2">
    <source>
        <dbReference type="EMBL" id="GBL89055.1"/>
    </source>
</evidence>
<reference evidence="2 3" key="1">
    <citation type="journal article" date="2019" name="Sci. Rep.">
        <title>Orb-weaving spider Araneus ventricosus genome elucidates the spidroin gene catalogue.</title>
        <authorList>
            <person name="Kono N."/>
            <person name="Nakamura H."/>
            <person name="Ohtoshi R."/>
            <person name="Moran D.A.P."/>
            <person name="Shinohara A."/>
            <person name="Yoshida Y."/>
            <person name="Fujiwara M."/>
            <person name="Mori M."/>
            <person name="Tomita M."/>
            <person name="Arakawa K."/>
        </authorList>
    </citation>
    <scope>NUCLEOTIDE SEQUENCE [LARGE SCALE GENOMIC DNA]</scope>
</reference>
<feature type="chain" id="PRO_5021379137" description="Secreted protein" evidence="1">
    <location>
        <begin position="31"/>
        <end position="86"/>
    </location>
</feature>
<evidence type="ECO:0000256" key="1">
    <source>
        <dbReference type="SAM" id="SignalP"/>
    </source>
</evidence>
<comment type="caution">
    <text evidence="2">The sequence shown here is derived from an EMBL/GenBank/DDBJ whole genome shotgun (WGS) entry which is preliminary data.</text>
</comment>
<feature type="signal peptide" evidence="1">
    <location>
        <begin position="1"/>
        <end position="30"/>
    </location>
</feature>
<dbReference type="AlphaFoldDB" id="A0A4Y2BCG9"/>
<evidence type="ECO:0008006" key="4">
    <source>
        <dbReference type="Google" id="ProtNLM"/>
    </source>
</evidence>
<name>A0A4Y2BCG9_ARAVE</name>
<organism evidence="2 3">
    <name type="scientific">Araneus ventricosus</name>
    <name type="common">Orbweaver spider</name>
    <name type="synonym">Epeira ventricosa</name>
    <dbReference type="NCBI Taxonomy" id="182803"/>
    <lineage>
        <taxon>Eukaryota</taxon>
        <taxon>Metazoa</taxon>
        <taxon>Ecdysozoa</taxon>
        <taxon>Arthropoda</taxon>
        <taxon>Chelicerata</taxon>
        <taxon>Arachnida</taxon>
        <taxon>Araneae</taxon>
        <taxon>Araneomorphae</taxon>
        <taxon>Entelegynae</taxon>
        <taxon>Araneoidea</taxon>
        <taxon>Araneidae</taxon>
        <taxon>Araneus</taxon>
    </lineage>
</organism>
<gene>
    <name evidence="2" type="ORF">AVEN_255196_1</name>
</gene>
<protein>
    <recommendedName>
        <fullName evidence="4">Secreted protein</fullName>
    </recommendedName>
</protein>
<evidence type="ECO:0000313" key="3">
    <source>
        <dbReference type="Proteomes" id="UP000499080"/>
    </source>
</evidence>
<accession>A0A4Y2BCG9</accession>
<dbReference type="PROSITE" id="PS51257">
    <property type="entry name" value="PROKAR_LIPOPROTEIN"/>
    <property type="match status" value="1"/>
</dbReference>
<dbReference type="EMBL" id="BGPR01000063">
    <property type="protein sequence ID" value="GBL89055.1"/>
    <property type="molecule type" value="Genomic_DNA"/>
</dbReference>
<dbReference type="Proteomes" id="UP000499080">
    <property type="component" value="Unassembled WGS sequence"/>
</dbReference>
<keyword evidence="1" id="KW-0732">Signal</keyword>